<reference evidence="3" key="1">
    <citation type="journal article" date="2016" name="Nat. Commun.">
        <title>The Gonium pectorale genome demonstrates co-option of cell cycle regulation during the evolution of multicellularity.</title>
        <authorList>
            <person name="Hanschen E.R."/>
            <person name="Marriage T.N."/>
            <person name="Ferris P.J."/>
            <person name="Hamaji T."/>
            <person name="Toyoda A."/>
            <person name="Fujiyama A."/>
            <person name="Neme R."/>
            <person name="Noguchi H."/>
            <person name="Minakuchi Y."/>
            <person name="Suzuki M."/>
            <person name="Kawai-Toyooka H."/>
            <person name="Smith D.R."/>
            <person name="Sparks H."/>
            <person name="Anderson J."/>
            <person name="Bakaric R."/>
            <person name="Luria V."/>
            <person name="Karger A."/>
            <person name="Kirschner M.W."/>
            <person name="Durand P.M."/>
            <person name="Michod R.E."/>
            <person name="Nozaki H."/>
            <person name="Olson B.J."/>
        </authorList>
    </citation>
    <scope>NUCLEOTIDE SEQUENCE [LARGE SCALE GENOMIC DNA]</scope>
    <source>
        <strain evidence="3">NIES-2863</strain>
    </source>
</reference>
<evidence type="ECO:0000313" key="3">
    <source>
        <dbReference type="Proteomes" id="UP000075714"/>
    </source>
</evidence>
<evidence type="ECO:0000313" key="2">
    <source>
        <dbReference type="EMBL" id="KXZ48857.1"/>
    </source>
</evidence>
<protein>
    <submittedName>
        <fullName evidence="2">Uncharacterized protein</fullName>
    </submittedName>
</protein>
<feature type="region of interest" description="Disordered" evidence="1">
    <location>
        <begin position="137"/>
        <end position="180"/>
    </location>
</feature>
<accession>A0A150GG92</accession>
<evidence type="ECO:0000256" key="1">
    <source>
        <dbReference type="SAM" id="MobiDB-lite"/>
    </source>
</evidence>
<feature type="compositionally biased region" description="Polar residues" evidence="1">
    <location>
        <begin position="145"/>
        <end position="163"/>
    </location>
</feature>
<dbReference type="Proteomes" id="UP000075714">
    <property type="component" value="Unassembled WGS sequence"/>
</dbReference>
<organism evidence="2 3">
    <name type="scientific">Gonium pectorale</name>
    <name type="common">Green alga</name>
    <dbReference type="NCBI Taxonomy" id="33097"/>
    <lineage>
        <taxon>Eukaryota</taxon>
        <taxon>Viridiplantae</taxon>
        <taxon>Chlorophyta</taxon>
        <taxon>core chlorophytes</taxon>
        <taxon>Chlorophyceae</taxon>
        <taxon>CS clade</taxon>
        <taxon>Chlamydomonadales</taxon>
        <taxon>Volvocaceae</taxon>
        <taxon>Gonium</taxon>
    </lineage>
</organism>
<proteinExistence type="predicted"/>
<keyword evidence="3" id="KW-1185">Reference proteome</keyword>
<dbReference type="EMBL" id="LSYV01000026">
    <property type="protein sequence ID" value="KXZ48857.1"/>
    <property type="molecule type" value="Genomic_DNA"/>
</dbReference>
<feature type="region of interest" description="Disordered" evidence="1">
    <location>
        <begin position="66"/>
        <end position="87"/>
    </location>
</feature>
<feature type="compositionally biased region" description="Low complexity" evidence="1">
    <location>
        <begin position="164"/>
        <end position="180"/>
    </location>
</feature>
<dbReference type="AlphaFoldDB" id="A0A150GG92"/>
<name>A0A150GG92_GONPE</name>
<comment type="caution">
    <text evidence="2">The sequence shown here is derived from an EMBL/GenBank/DDBJ whole genome shotgun (WGS) entry which is preliminary data.</text>
</comment>
<gene>
    <name evidence="2" type="ORF">GPECTOR_25g442</name>
</gene>
<sequence length="180" mass="19534">MGFRSCALADDSGAVRVEGRMRVCMGETYPLVSLLDSEPSAEQWREAVAECADLMLRDQMWPFTTSEAEPRAASPLPAAPHPQRSEVLSAASSQLLAVLRGLGESRLPAELQRSLESMATEQLSVLAENGVEGTMAWLQQHGAMGQSQGRGPQYQQSPHATGLQQQQQQHGQPQDQVPLV</sequence>